<keyword evidence="1" id="KW-1133">Transmembrane helix</keyword>
<dbReference type="Proteomes" id="UP000268669">
    <property type="component" value="Chromosome"/>
</dbReference>
<reference evidence="2" key="1">
    <citation type="submission" date="2018-11" db="EMBL/GenBank/DDBJ databases">
        <title>FDA dAtabase for Regulatory Grade micrObial Sequences (FDA-ARGOS): Supporting development and validation of Infectious Disease Dx tests.</title>
        <authorList>
            <person name="Bliska J."/>
            <person name="Cleland M.-M."/>
            <person name="Tallon L."/>
            <person name="Sadzewicz L."/>
            <person name="Zhao X."/>
            <person name="Vavikolanu K."/>
            <person name="Mehta A."/>
            <person name="Aluvathingal J."/>
            <person name="Nadendla S."/>
            <person name="Yan Y."/>
            <person name="Sichtig H."/>
        </authorList>
    </citation>
    <scope>NUCLEOTIDE SEQUENCE [LARGE SCALE GENOMIC DNA]</scope>
    <source>
        <strain evidence="2">FDAARGOS_581</strain>
    </source>
</reference>
<organism evidence="2 3">
    <name type="scientific">Yersinia pseudotuberculosis</name>
    <dbReference type="NCBI Taxonomy" id="633"/>
    <lineage>
        <taxon>Bacteria</taxon>
        <taxon>Pseudomonadati</taxon>
        <taxon>Pseudomonadota</taxon>
        <taxon>Gammaproteobacteria</taxon>
        <taxon>Enterobacterales</taxon>
        <taxon>Yersiniaceae</taxon>
        <taxon>Yersinia</taxon>
    </lineage>
</organism>
<keyword evidence="1" id="KW-0472">Membrane</keyword>
<keyword evidence="3" id="KW-1185">Reference proteome</keyword>
<keyword evidence="1" id="KW-0812">Transmembrane</keyword>
<proteinExistence type="predicted"/>
<sequence>MLAALTHSNHWLVVDLTASKFIGIRSFAAYLQRQLLWVVPFLFDVAGVLAALTHSNHWLVVDLTANKFIGIRSFAAYLQRQLLWV</sequence>
<accession>A0ABM7AFG1</accession>
<gene>
    <name evidence="2" type="ORF">EGX47_06325</name>
</gene>
<evidence type="ECO:0000256" key="1">
    <source>
        <dbReference type="SAM" id="Phobius"/>
    </source>
</evidence>
<protein>
    <submittedName>
        <fullName evidence="2">Uncharacterized protein</fullName>
    </submittedName>
</protein>
<dbReference type="EMBL" id="CP033713">
    <property type="protein sequence ID" value="AYW90976.1"/>
    <property type="molecule type" value="Genomic_DNA"/>
</dbReference>
<evidence type="ECO:0000313" key="2">
    <source>
        <dbReference type="EMBL" id="AYW90976.1"/>
    </source>
</evidence>
<evidence type="ECO:0000313" key="3">
    <source>
        <dbReference type="Proteomes" id="UP000268669"/>
    </source>
</evidence>
<feature type="transmembrane region" description="Helical" evidence="1">
    <location>
        <begin position="35"/>
        <end position="53"/>
    </location>
</feature>
<name>A0ABM7AFG1_YERPU</name>